<dbReference type="PANTHER" id="PTHR43818:SF11">
    <property type="entry name" value="BCDNA.GH03377"/>
    <property type="match status" value="1"/>
</dbReference>
<evidence type="ECO:0000313" key="5">
    <source>
        <dbReference type="Proteomes" id="UP000480350"/>
    </source>
</evidence>
<dbReference type="Proteomes" id="UP000480350">
    <property type="component" value="Unassembled WGS sequence"/>
</dbReference>
<accession>A0A7C9IRM3</accession>
<reference evidence="4 5" key="2">
    <citation type="submission" date="2020-03" db="EMBL/GenBank/DDBJ databases">
        <title>Kangsaoukella pontilimi gen. nov., sp. nov., a new member of the family Rhodobacteraceae isolated from a tidal mudflat.</title>
        <authorList>
            <person name="Kim I.S."/>
        </authorList>
    </citation>
    <scope>NUCLEOTIDE SEQUENCE [LARGE SCALE GENOMIC DNA]</scope>
    <source>
        <strain evidence="4 5">GH1-50</strain>
    </source>
</reference>
<evidence type="ECO:0000313" key="4">
    <source>
        <dbReference type="EMBL" id="MXQ08903.1"/>
    </source>
</evidence>
<dbReference type="Gene3D" id="3.30.360.10">
    <property type="entry name" value="Dihydrodipicolinate Reductase, domain 2"/>
    <property type="match status" value="1"/>
</dbReference>
<dbReference type="GO" id="GO:0000166">
    <property type="term" value="F:nucleotide binding"/>
    <property type="evidence" value="ECO:0007669"/>
    <property type="project" value="InterPro"/>
</dbReference>
<dbReference type="InterPro" id="IPR000683">
    <property type="entry name" value="Gfo/Idh/MocA-like_OxRdtase_N"/>
</dbReference>
<dbReference type="AlphaFoldDB" id="A0A7C9IRM3"/>
<feature type="domain" description="Gfo/Idh/MocA-like oxidoreductase N-terminal" evidence="2">
    <location>
        <begin position="2"/>
        <end position="119"/>
    </location>
</feature>
<evidence type="ECO:0000259" key="3">
    <source>
        <dbReference type="Pfam" id="PF22725"/>
    </source>
</evidence>
<comment type="caution">
    <text evidence="4">The sequence shown here is derived from an EMBL/GenBank/DDBJ whole genome shotgun (WGS) entry which is preliminary data.</text>
</comment>
<dbReference type="InterPro" id="IPR050463">
    <property type="entry name" value="Gfo/Idh/MocA_oxidrdct_glycsds"/>
</dbReference>
<dbReference type="Pfam" id="PF01408">
    <property type="entry name" value="GFO_IDH_MocA"/>
    <property type="match status" value="1"/>
</dbReference>
<dbReference type="SUPFAM" id="SSF51735">
    <property type="entry name" value="NAD(P)-binding Rossmann-fold domains"/>
    <property type="match status" value="1"/>
</dbReference>
<dbReference type="SUPFAM" id="SSF55347">
    <property type="entry name" value="Glyceraldehyde-3-phosphate dehydrogenase-like, C-terminal domain"/>
    <property type="match status" value="1"/>
</dbReference>
<dbReference type="InterPro" id="IPR055170">
    <property type="entry name" value="GFO_IDH_MocA-like_dom"/>
</dbReference>
<dbReference type="GO" id="GO:0016491">
    <property type="term" value="F:oxidoreductase activity"/>
    <property type="evidence" value="ECO:0007669"/>
    <property type="project" value="UniProtKB-KW"/>
</dbReference>
<dbReference type="PANTHER" id="PTHR43818">
    <property type="entry name" value="BCDNA.GH03377"/>
    <property type="match status" value="1"/>
</dbReference>
<dbReference type="RefSeq" id="WP_160764795.1">
    <property type="nucleotide sequence ID" value="NZ_WUPT01000002.1"/>
</dbReference>
<name>A0A7C9IRM3_9RHOB</name>
<dbReference type="InterPro" id="IPR036291">
    <property type="entry name" value="NAD(P)-bd_dom_sf"/>
</dbReference>
<dbReference type="EMBL" id="WUPT01000002">
    <property type="protein sequence ID" value="MXQ08903.1"/>
    <property type="molecule type" value="Genomic_DNA"/>
</dbReference>
<gene>
    <name evidence="4" type="ORF">GQ651_13700</name>
</gene>
<dbReference type="Gene3D" id="3.40.50.720">
    <property type="entry name" value="NAD(P)-binding Rossmann-like Domain"/>
    <property type="match status" value="1"/>
</dbReference>
<sequence>MRLLILGTGNMAGTHAQAFSAIDGVDVVACADIDEGRARAFADRFDIPEAYGSLDAALAKGGCTAMANTTPDAAHFATTMKAIDAGLHIFCEKPLATNAEDARRMVRAADAAGRITGVNLTYRNVAALQEARRIVAAGRIGAARHFEAAYLQSWLTQPAWGDWATEDVWLWRLSSAHGSLGALGDIGIHIFDFATYAAGSNILDMHSNLTTFPKAPGDRIGEYVLDANDSFTMTARLENGAAGVIHATRFAPGHLNDLSLRLFGTKGGIELTNSGPLGTLRICEGDDLSTATWRDVPLEPVETNYQRFADAVRKGTPMKPDFATAARLQEVIDRAAAAGG</sequence>
<feature type="domain" description="GFO/IDH/MocA-like oxidoreductase" evidence="3">
    <location>
        <begin position="129"/>
        <end position="270"/>
    </location>
</feature>
<dbReference type="Pfam" id="PF22725">
    <property type="entry name" value="GFO_IDH_MocA_C3"/>
    <property type="match status" value="1"/>
</dbReference>
<keyword evidence="5" id="KW-1185">Reference proteome</keyword>
<keyword evidence="1" id="KW-0560">Oxidoreductase</keyword>
<proteinExistence type="predicted"/>
<protein>
    <submittedName>
        <fullName evidence="4">Gfo/Idh/MocA family oxidoreductase</fullName>
    </submittedName>
</protein>
<organism evidence="4 5">
    <name type="scientific">Kangsaoukella pontilimi</name>
    <dbReference type="NCBI Taxonomy" id="2691042"/>
    <lineage>
        <taxon>Bacteria</taxon>
        <taxon>Pseudomonadati</taxon>
        <taxon>Pseudomonadota</taxon>
        <taxon>Alphaproteobacteria</taxon>
        <taxon>Rhodobacterales</taxon>
        <taxon>Paracoccaceae</taxon>
        <taxon>Kangsaoukella</taxon>
    </lineage>
</organism>
<evidence type="ECO:0000256" key="1">
    <source>
        <dbReference type="ARBA" id="ARBA00023002"/>
    </source>
</evidence>
<reference evidence="4 5" key="1">
    <citation type="submission" date="2019-12" db="EMBL/GenBank/DDBJ databases">
        <authorList>
            <person name="Lee S.D."/>
        </authorList>
    </citation>
    <scope>NUCLEOTIDE SEQUENCE [LARGE SCALE GENOMIC DNA]</scope>
    <source>
        <strain evidence="4 5">GH1-50</strain>
    </source>
</reference>
<evidence type="ECO:0000259" key="2">
    <source>
        <dbReference type="Pfam" id="PF01408"/>
    </source>
</evidence>